<organism evidence="1 2">
    <name type="scientific">Xylanibacter oryzae DSM 17970</name>
    <dbReference type="NCBI Taxonomy" id="915438"/>
    <lineage>
        <taxon>Bacteria</taxon>
        <taxon>Pseudomonadati</taxon>
        <taxon>Bacteroidota</taxon>
        <taxon>Bacteroidia</taxon>
        <taxon>Bacteroidales</taxon>
        <taxon>Prevotellaceae</taxon>
        <taxon>Xylanibacter</taxon>
    </lineage>
</organism>
<gene>
    <name evidence="1" type="ORF">XylorDRAFT_0183</name>
</gene>
<sequence length="45" mass="5316">MFWTFLADINKNVIKGISYISLTQYIADIVNRRLYALIILNRLDL</sequence>
<dbReference type="EMBL" id="JFBS01000001">
    <property type="protein sequence ID" value="EXG77836.1"/>
    <property type="molecule type" value="Genomic_DNA"/>
</dbReference>
<evidence type="ECO:0000313" key="1">
    <source>
        <dbReference type="EMBL" id="EXG77836.1"/>
    </source>
</evidence>
<dbReference type="Proteomes" id="UP000243438">
    <property type="component" value="Unassembled WGS sequence"/>
</dbReference>
<evidence type="ECO:0000313" key="2">
    <source>
        <dbReference type="Proteomes" id="UP000243438"/>
    </source>
</evidence>
<proteinExistence type="predicted"/>
<comment type="caution">
    <text evidence="1">The sequence shown here is derived from an EMBL/GenBank/DDBJ whole genome shotgun (WGS) entry which is preliminary data.</text>
</comment>
<reference evidence="1" key="1">
    <citation type="submission" date="2013-07" db="EMBL/GenBank/DDBJ databases">
        <authorList>
            <consortium name="DOE Joint Genome Institute"/>
            <person name="Anderson I."/>
            <person name="Huntemann M."/>
            <person name="Han J."/>
            <person name="Chen A."/>
            <person name="Kyrpides N."/>
            <person name="Mavromatis K."/>
            <person name="Markowitz V."/>
            <person name="Palaniappan K."/>
            <person name="Ivanova N."/>
            <person name="Schaumberg A."/>
            <person name="Pati A."/>
            <person name="Liolios K."/>
            <person name="Nordberg H.P."/>
            <person name="Cantor M.N."/>
            <person name="Hua S.X."/>
            <person name="Woyke T."/>
        </authorList>
    </citation>
    <scope>NUCLEOTIDE SEQUENCE [LARGE SCALE GENOMIC DNA]</scope>
    <source>
        <strain evidence="1">DSM 17970</strain>
    </source>
</reference>
<protein>
    <submittedName>
        <fullName evidence="1">Uncharacterized protein</fullName>
    </submittedName>
</protein>
<name>A0ABN0RUC1_9BACT</name>
<keyword evidence="2" id="KW-1185">Reference proteome</keyword>
<accession>A0ABN0RUC1</accession>